<comment type="caution">
    <text evidence="2">The sequence shown here is derived from an EMBL/GenBank/DDBJ whole genome shotgun (WGS) entry which is preliminary data.</text>
</comment>
<proteinExistence type="predicted"/>
<dbReference type="EMBL" id="VSSR01000006">
    <property type="protein sequence ID" value="TYL87789.1"/>
    <property type="molecule type" value="Genomic_DNA"/>
</dbReference>
<gene>
    <name evidence="2" type="ORF">FXB38_03145</name>
</gene>
<evidence type="ECO:0000313" key="2">
    <source>
        <dbReference type="EMBL" id="TYL87789.1"/>
    </source>
</evidence>
<evidence type="ECO:0000313" key="3">
    <source>
        <dbReference type="Proteomes" id="UP000324853"/>
    </source>
</evidence>
<feature type="signal peptide" evidence="1">
    <location>
        <begin position="1"/>
        <end position="24"/>
    </location>
</feature>
<accession>A0A5S4X197</accession>
<sequence>MLRSKMLRSILALAFAAFATVASAQQYMPLPPNSVIGNVFGQSNPANAITFPQLASQLMLHGGLVQGPTSSTAGHPAVFGSTPNVLVDGGAIAGTGTVTAVTCGAGLSGGTFNVTGTCALNATITPQGRLTLASAAPVMTTSVAGATSVVYTNYVGNLVPIYDGTNFVPTAFSEVSQATSDATKSPTAVAPNSVYDLFVWNDGGTIRCTRGPAWTNSTTRSAGTALTSVNGMLVNNASITNGPAANRGTYVGTIASNGSSTIDYVFGSGASGGSAAFLGVWNAYNRVSTQTAVNDTGTTYNYGSATIRLQRASAGMEISFVRGLNEDAIQVNYGTLAAPGTAAQVFLGIGLDTTSSFTSQTATSNLVGSAVSTSTGYSTLPGIGLHFVAALEQASTGTVSFFPNSSNVFSFVSRN</sequence>
<name>A0A5S4X197_9BRAD</name>
<reference evidence="2 3" key="1">
    <citation type="submission" date="2019-08" db="EMBL/GenBank/DDBJ databases">
        <title>Bradyrhizobium hipponensis sp. nov., a rhizobium isolated from a Lupinus angustifolius root nodule in Tunisia.</title>
        <authorList>
            <person name="Off K."/>
            <person name="Rejili M."/>
            <person name="Mars M."/>
            <person name="Brachmann A."/>
            <person name="Marin M."/>
        </authorList>
    </citation>
    <scope>NUCLEOTIDE SEQUENCE [LARGE SCALE GENOMIC DNA]</scope>
    <source>
        <strain evidence="2 3">CTAW11</strain>
    </source>
</reference>
<dbReference type="OrthoDB" id="8241180at2"/>
<feature type="chain" id="PRO_5024408237" evidence="1">
    <location>
        <begin position="25"/>
        <end position="415"/>
    </location>
</feature>
<keyword evidence="1" id="KW-0732">Signal</keyword>
<organism evidence="2 3">
    <name type="scientific">Bradyrhizobium cytisi</name>
    <dbReference type="NCBI Taxonomy" id="515489"/>
    <lineage>
        <taxon>Bacteria</taxon>
        <taxon>Pseudomonadati</taxon>
        <taxon>Pseudomonadota</taxon>
        <taxon>Alphaproteobacteria</taxon>
        <taxon>Hyphomicrobiales</taxon>
        <taxon>Nitrobacteraceae</taxon>
        <taxon>Bradyrhizobium</taxon>
    </lineage>
</organism>
<protein>
    <submittedName>
        <fullName evidence="2">Uncharacterized protein</fullName>
    </submittedName>
</protein>
<evidence type="ECO:0000256" key="1">
    <source>
        <dbReference type="SAM" id="SignalP"/>
    </source>
</evidence>
<keyword evidence="3" id="KW-1185">Reference proteome</keyword>
<dbReference type="Proteomes" id="UP000324853">
    <property type="component" value="Unassembled WGS sequence"/>
</dbReference>
<dbReference type="AlphaFoldDB" id="A0A5S4X197"/>
<dbReference type="RefSeq" id="WP_148749310.1">
    <property type="nucleotide sequence ID" value="NZ_VSSR01000006.1"/>
</dbReference>